<dbReference type="VEuPathDB" id="FungiDB:jhhlp_004268"/>
<dbReference type="EMBL" id="NLAX01000010">
    <property type="protein sequence ID" value="PKS09649.1"/>
    <property type="molecule type" value="Genomic_DNA"/>
</dbReference>
<protein>
    <recommendedName>
        <fullName evidence="4">PPPDE domain-containing protein</fullName>
    </recommendedName>
</protein>
<proteinExistence type="predicted"/>
<gene>
    <name evidence="2" type="ORF">jhhlp_004268</name>
</gene>
<evidence type="ECO:0008006" key="4">
    <source>
        <dbReference type="Google" id="ProtNLM"/>
    </source>
</evidence>
<feature type="region of interest" description="Disordered" evidence="1">
    <location>
        <begin position="270"/>
        <end position="310"/>
    </location>
</feature>
<feature type="compositionally biased region" description="Basic and acidic residues" evidence="1">
    <location>
        <begin position="300"/>
        <end position="310"/>
    </location>
</feature>
<evidence type="ECO:0000313" key="2">
    <source>
        <dbReference type="EMBL" id="PKS09649.1"/>
    </source>
</evidence>
<dbReference type="AlphaFoldDB" id="A0A2N3NB43"/>
<dbReference type="InParanoid" id="A0A2N3NB43"/>
<evidence type="ECO:0000256" key="1">
    <source>
        <dbReference type="SAM" id="MobiDB-lite"/>
    </source>
</evidence>
<feature type="compositionally biased region" description="Polar residues" evidence="1">
    <location>
        <begin position="284"/>
        <end position="299"/>
    </location>
</feature>
<feature type="region of interest" description="Disordered" evidence="1">
    <location>
        <begin position="1"/>
        <end position="56"/>
    </location>
</feature>
<dbReference type="STRING" id="41688.A0A2N3NB43"/>
<reference evidence="2 3" key="1">
    <citation type="journal article" date="2017" name="G3 (Bethesda)">
        <title>First Draft Genome Sequence of the Pathogenic Fungus Lomentospora prolificans (Formerly Scedosporium prolificans).</title>
        <authorList>
            <person name="Luo R."/>
            <person name="Zimin A."/>
            <person name="Workman R."/>
            <person name="Fan Y."/>
            <person name="Pertea G."/>
            <person name="Grossman N."/>
            <person name="Wear M.P."/>
            <person name="Jia B."/>
            <person name="Miller H."/>
            <person name="Casadevall A."/>
            <person name="Timp W."/>
            <person name="Zhang S.X."/>
            <person name="Salzberg S.L."/>
        </authorList>
    </citation>
    <scope>NUCLEOTIDE SEQUENCE [LARGE SCALE GENOMIC DNA]</scope>
    <source>
        <strain evidence="2 3">JHH-5317</strain>
    </source>
</reference>
<evidence type="ECO:0000313" key="3">
    <source>
        <dbReference type="Proteomes" id="UP000233524"/>
    </source>
</evidence>
<comment type="caution">
    <text evidence="2">The sequence shown here is derived from an EMBL/GenBank/DDBJ whole genome shotgun (WGS) entry which is preliminary data.</text>
</comment>
<dbReference type="Proteomes" id="UP000233524">
    <property type="component" value="Unassembled WGS sequence"/>
</dbReference>
<keyword evidence="3" id="KW-1185">Reference proteome</keyword>
<sequence>MERLKNLVSRSKGKASKGKASREPPFAQTVREEEKSPQAVTTTETTAPPERETSEVVKDKLKELWHDGVSRGKEELVKGKLKVEKSIDEALGLGAKPNVVPLGEPNIHGEHRKVEIGWHPVAGFAGKWFAEQTGIGRLITENINKYPDPTQHWAILVGDYSHELWMDEKLDIIYINGKIEREEWHTFEVGKTRFNDEALRQAGTWEMVIFNMRQRKAAYNLISNNCQNFAVAMLDAIQIGAHKQFATSFAVYQTATGLGSIKDLFAENPHEVDEEGGPGDEPSQSHQNAVQHAQQVMDQHTTKLDTHTSC</sequence>
<accession>A0A2N3NB43</accession>
<name>A0A2N3NB43_9PEZI</name>
<dbReference type="OrthoDB" id="3431913at2759"/>
<organism evidence="2 3">
    <name type="scientific">Lomentospora prolificans</name>
    <dbReference type="NCBI Taxonomy" id="41688"/>
    <lineage>
        <taxon>Eukaryota</taxon>
        <taxon>Fungi</taxon>
        <taxon>Dikarya</taxon>
        <taxon>Ascomycota</taxon>
        <taxon>Pezizomycotina</taxon>
        <taxon>Sordariomycetes</taxon>
        <taxon>Hypocreomycetidae</taxon>
        <taxon>Microascales</taxon>
        <taxon>Microascaceae</taxon>
        <taxon>Lomentospora</taxon>
    </lineage>
</organism>